<dbReference type="SUPFAM" id="SSF117074">
    <property type="entry name" value="Hypothetical protein PA1324"/>
    <property type="match status" value="1"/>
</dbReference>
<reference evidence="6 7" key="1">
    <citation type="submission" date="2018-11" db="EMBL/GenBank/DDBJ databases">
        <title>Genomic Encyclopedia of Type Strains, Phase IV (KMG-IV): sequencing the most valuable type-strain genomes for metagenomic binning, comparative biology and taxonomic classification.</title>
        <authorList>
            <person name="Goeker M."/>
        </authorList>
    </citation>
    <scope>NUCLEOTIDE SEQUENCE [LARGE SCALE GENOMIC DNA]</scope>
    <source>
        <strain evidence="6 7">DSM 104731</strain>
    </source>
</reference>
<keyword evidence="7" id="KW-1185">Reference proteome</keyword>
<dbReference type="Pfam" id="PF20009">
    <property type="entry name" value="GEVED"/>
    <property type="match status" value="2"/>
</dbReference>
<feature type="domain" description="DUF6923" evidence="4">
    <location>
        <begin position="1091"/>
        <end position="1320"/>
    </location>
</feature>
<dbReference type="PANTHER" id="PTHR34819">
    <property type="entry name" value="LARGE CYSTEINE-RICH PERIPLASMIC PROTEIN OMCB"/>
    <property type="match status" value="1"/>
</dbReference>
<dbReference type="Pfam" id="PF21959">
    <property type="entry name" value="DUF6923"/>
    <property type="match status" value="1"/>
</dbReference>
<protein>
    <submittedName>
        <fullName evidence="6">Putative repeat protein (TIGR01451 family)</fullName>
    </submittedName>
</protein>
<feature type="signal peptide" evidence="1">
    <location>
        <begin position="1"/>
        <end position="32"/>
    </location>
</feature>
<evidence type="ECO:0000313" key="7">
    <source>
        <dbReference type="Proteomes" id="UP000269689"/>
    </source>
</evidence>
<dbReference type="Pfam" id="PF01345">
    <property type="entry name" value="DUF11"/>
    <property type="match status" value="1"/>
</dbReference>
<dbReference type="Proteomes" id="UP000269689">
    <property type="component" value="Unassembled WGS sequence"/>
</dbReference>
<dbReference type="Gene3D" id="2.60.40.10">
    <property type="entry name" value="Immunoglobulins"/>
    <property type="match status" value="1"/>
</dbReference>
<gene>
    <name evidence="6" type="ORF">EDD53_0028</name>
</gene>
<evidence type="ECO:0000256" key="1">
    <source>
        <dbReference type="SAM" id="SignalP"/>
    </source>
</evidence>
<dbReference type="InterPro" id="IPR051172">
    <property type="entry name" value="Chlamydia_OmcB"/>
</dbReference>
<evidence type="ECO:0000259" key="3">
    <source>
        <dbReference type="Pfam" id="PF20009"/>
    </source>
</evidence>
<feature type="domain" description="GEVED" evidence="3">
    <location>
        <begin position="802"/>
        <end position="885"/>
    </location>
</feature>
<keyword evidence="1" id="KW-0732">Signal</keyword>
<dbReference type="EMBL" id="RKQK01000001">
    <property type="protein sequence ID" value="RPE70918.1"/>
    <property type="molecule type" value="Genomic_DNA"/>
</dbReference>
<dbReference type="InterPro" id="IPR045474">
    <property type="entry name" value="GEVED"/>
</dbReference>
<evidence type="ECO:0000259" key="4">
    <source>
        <dbReference type="Pfam" id="PF21959"/>
    </source>
</evidence>
<comment type="caution">
    <text evidence="6">The sequence shown here is derived from an EMBL/GenBank/DDBJ whole genome shotgun (WGS) entry which is preliminary data.</text>
</comment>
<dbReference type="InterPro" id="IPR054215">
    <property type="entry name" value="DUF6923"/>
</dbReference>
<evidence type="ECO:0000259" key="5">
    <source>
        <dbReference type="Pfam" id="PF24346"/>
    </source>
</evidence>
<evidence type="ECO:0000259" key="2">
    <source>
        <dbReference type="Pfam" id="PF01345"/>
    </source>
</evidence>
<feature type="domain" description="DUF7507" evidence="5">
    <location>
        <begin position="271"/>
        <end position="359"/>
    </location>
</feature>
<sequence>MNKPLSRLSKSAINISLSIFLTGFAPVSPVAAGEFQVDWGTFDWPAGFTGPVTRTWSDQYGFEIDVEAELSGTFQSYVDGTGAVVPSPDDVDFFGGNVESLVVVGDARANEGAFGDNRITATVRAQSGGVAFPVDSLEIDVLDIDSTDNNSREDRCDFVTGFGNNGNPTFSTLSATPSVLVGPGPGSGLTGTIGANQAQCIYIEGATVSPTSPNDSTGSVRATFPNGTSEATFWYDESIQNVRNYSVFSSYNPGARGIGMFGNVGFTVDQSINLTRSVSPNSAIEADTITYTYVVENTGALPFNPNQDMIIEDSLLGTVTCPAITAPIAPGGTVTCTGSYTVTAADVLAGAVDSTATAGIGAIGQPFVSRLQSNTENASLVTSSLLGTTDPQICTPENVFAKPRTQLAGSGNSFDVQVGDIYLFDNVTTDTNGNALDMVVEFTEVSNATSIVLDTALDARMTPSENGYVIYNVRLVQDGSAVPSAPLGTLVEQSRISGVIAQHLDVDSRGSAQDSTDVVGFLDGNPVVSLFNTAPLASYPSGGSLYTMDPAKVGNPLDWLEEANESAFDNYVTYEYSTFTQERFIHGYTGTSTTAATRGTSFTFCAISNTSATVVAEDDDYTATPVNTLLGGTAGEVLANDTVNGLPATSGNVTLEVLTAAQPVNSDDPVPYLVETGLDAGRVIVPENVPSGTYQIDYEICDVLDPLQCDRAKVLVAVFDGLGVDFSDAPISYLVAAHGVDTVPSVYLGSVPPDIEAIAQSDATATADDLLGTDDEDSVMFPILTQGTISTVDVGVTGNGFLQAWIDFNGDGLFEETLGERIAIDLQDNGTGADNLAGDGVIQITVTVPSDATTSTTFARFRYSSETGLPVSSFAVDGEVEDYSLVIAETDLVDRGDAPASYGDPRHIVVPSIYLGAGLPDTEVLTQHSSGADADDLSGLDDEDSIAVFPVLEAGTTVSLTVQTHETLSNLYDAGLPVLSPGVTNLQLWIDWDQSGTFETSEQVAIDYRDGGAGDADGVFNNQITMNIAVPNTIVSGLTFARVRWSTSSAVATDPFDGLNFDGEVEDYQVRLSAGAVPFLCDGTLYRVAGISSQLQELVFTENGAGGYTIADATVGTPAGVDYNAAWGYNALDGLFYGVVNGTRDLVRVDSSGNFTVISTIPTTAAIGDGAGDIMENGIMVYRVNSGNAFQLLDLSNPFAPLDLGQLTFSAPLSVADIAYNPNDGFFYGINATTNRLFYFDPLAGTAGATSIVEFGPATFTADYGAVWFDYYGRFYINQNNTNEVFQVDVGFEGDGDGAATVIDTLTLPSENRVNAASCPSRFGPLPPEGSVQGLVYNDSNLSGTPDSPSETGIAGITVSAYDNNSTPENLSDDTLVAATQTDSLGQFTLEGLSALRVYRIEVDEADEDLPIGAQITSENPYPNVRVTAGSRSSGYDFGFASTADLSITKVALDTNGVPLTEAQEGTEIDFNLTVTNDGTNAVTGVKVRDLLPNGFSYVSDTAAASGDTYDLGTGVWDIGDLAAGSSISLTIRATMNATGEHTNVAEIIASSLNDPDSDPAVGPLTDDLSDGIADDDEASVTVTFVGGGSVLSGTVFQDNGAGSGTAFDGVQNGLEVGTPAAKVEVFNGAGTLIDSPEVAADGTWSLTLPDSFAGPVTLQVTAAATHLVISETPAALPFGVNTDPRDGRFTFTPDPDEDYAGLDVGVLKQARLREDQSGVIGAGQVAELRHEFIVDAEGSVAFSVTPLSETPAGGYSHALFEDTNCDGTADTVISGALTTSPDQLICLVLRVSASSSIGPNASYVVQLDAITTYGATGVSELDRNTDRLTTEASTGALRLYKTVRNITQGGAEGVRNGGAVGDVLEYSITVENPSAAPASEITIYDRTPPYTELFAPIVSPSALGDMICTLITPSGNSAGYAGNLEWDCVGAFLPGSRGNVAFQVQIAP</sequence>
<dbReference type="PANTHER" id="PTHR34819:SF5">
    <property type="entry name" value="CONSERVED REPEAT DOMAIN PROTEIN"/>
    <property type="match status" value="1"/>
</dbReference>
<dbReference type="NCBIfam" id="TIGR01451">
    <property type="entry name" value="B_ant_repeat"/>
    <property type="match status" value="1"/>
</dbReference>
<dbReference type="Gene3D" id="2.60.40.1170">
    <property type="entry name" value="Mu homology domain, subdomain B"/>
    <property type="match status" value="1"/>
</dbReference>
<dbReference type="OrthoDB" id="1204817at2"/>
<feature type="chain" id="PRO_5017930668" evidence="1">
    <location>
        <begin position="33"/>
        <end position="1949"/>
    </location>
</feature>
<dbReference type="InterPro" id="IPR055354">
    <property type="entry name" value="DUF7507"/>
</dbReference>
<dbReference type="InterPro" id="IPR047589">
    <property type="entry name" value="DUF11_rpt"/>
</dbReference>
<name>A0A3N4ULP4_9RHOB</name>
<accession>A0A3N4ULP4</accession>
<organism evidence="6 7">
    <name type="scientific">Pacificibacter maritimus</name>
    <dbReference type="NCBI Taxonomy" id="762213"/>
    <lineage>
        <taxon>Bacteria</taxon>
        <taxon>Pseudomonadati</taxon>
        <taxon>Pseudomonadota</taxon>
        <taxon>Alphaproteobacteria</taxon>
        <taxon>Rhodobacterales</taxon>
        <taxon>Roseobacteraceae</taxon>
        <taxon>Pacificibacter</taxon>
    </lineage>
</organism>
<dbReference type="RefSeq" id="WP_123791182.1">
    <property type="nucleotide sequence ID" value="NZ_RKQK01000001.1"/>
</dbReference>
<dbReference type="InterPro" id="IPR013783">
    <property type="entry name" value="Ig-like_fold"/>
</dbReference>
<dbReference type="Pfam" id="PF24346">
    <property type="entry name" value="DUF7507"/>
    <property type="match status" value="1"/>
</dbReference>
<evidence type="ECO:0000313" key="6">
    <source>
        <dbReference type="EMBL" id="RPE70918.1"/>
    </source>
</evidence>
<dbReference type="InterPro" id="IPR001434">
    <property type="entry name" value="OmcB-like_DUF11"/>
</dbReference>
<proteinExistence type="predicted"/>
<feature type="domain" description="GEVED" evidence="3">
    <location>
        <begin position="986"/>
        <end position="1070"/>
    </location>
</feature>
<feature type="domain" description="DUF11" evidence="2">
    <location>
        <begin position="1445"/>
        <end position="1558"/>
    </location>
</feature>